<dbReference type="KEGG" id="asem:NNL22_17775"/>
<dbReference type="CDD" id="cd00293">
    <property type="entry name" value="USP-like"/>
    <property type="match status" value="1"/>
</dbReference>
<dbReference type="SUPFAM" id="SSF52402">
    <property type="entry name" value="Adenine nucleotide alpha hydrolases-like"/>
    <property type="match status" value="1"/>
</dbReference>
<name>A0A9E8HI93_9ALTE</name>
<dbReference type="PRINTS" id="PR01438">
    <property type="entry name" value="UNVRSLSTRESS"/>
</dbReference>
<gene>
    <name evidence="3" type="ORF">NNL22_17775</name>
</gene>
<evidence type="ECO:0000259" key="2">
    <source>
        <dbReference type="Pfam" id="PF00582"/>
    </source>
</evidence>
<dbReference type="InterPro" id="IPR006015">
    <property type="entry name" value="Universal_stress_UspA"/>
</dbReference>
<dbReference type="Gene3D" id="3.40.50.620">
    <property type="entry name" value="HUPs"/>
    <property type="match status" value="1"/>
</dbReference>
<keyword evidence="4" id="KW-1185">Reference proteome</keyword>
<reference evidence="3" key="1">
    <citation type="submission" date="2022-07" db="EMBL/GenBank/DDBJ databases">
        <title>Alkalimarinus sp. nov., isolated from gut of a Alitta virens.</title>
        <authorList>
            <person name="Yang A.I."/>
            <person name="Shin N.-R."/>
        </authorList>
    </citation>
    <scope>NUCLEOTIDE SEQUENCE</scope>
    <source>
        <strain evidence="3">FA028</strain>
    </source>
</reference>
<sequence length="143" mass="15655">MFNKILIPVDLENELFAEKALKVAIQQATDSAAELHVVTVIPGFGMSMVGAFFPEDAMEKALTAVTKKLKQYVDRKVPKSVKVSTNVLQGKAHKEILKESKEVSADLIVIPSHNVTRVDKVLLGSTTSRVVERAKVSVMVIKP</sequence>
<dbReference type="InterPro" id="IPR014729">
    <property type="entry name" value="Rossmann-like_a/b/a_fold"/>
</dbReference>
<accession>A0A9E8HI93</accession>
<dbReference type="PANTHER" id="PTHR46268:SF6">
    <property type="entry name" value="UNIVERSAL STRESS PROTEIN UP12"/>
    <property type="match status" value="1"/>
</dbReference>
<proteinExistence type="inferred from homology"/>
<feature type="domain" description="UspA" evidence="2">
    <location>
        <begin position="1"/>
        <end position="142"/>
    </location>
</feature>
<dbReference type="AlphaFoldDB" id="A0A9E8HI93"/>
<dbReference type="PANTHER" id="PTHR46268">
    <property type="entry name" value="STRESS RESPONSE PROTEIN NHAX"/>
    <property type="match status" value="1"/>
</dbReference>
<protein>
    <submittedName>
        <fullName evidence="3">Universal stress protein</fullName>
    </submittedName>
</protein>
<dbReference type="RefSeq" id="WP_251810272.1">
    <property type="nucleotide sequence ID" value="NZ_CP101527.1"/>
</dbReference>
<comment type="similarity">
    <text evidence="1">Belongs to the universal stress protein A family.</text>
</comment>
<dbReference type="InterPro" id="IPR006016">
    <property type="entry name" value="UspA"/>
</dbReference>
<dbReference type="Pfam" id="PF00582">
    <property type="entry name" value="Usp"/>
    <property type="match status" value="1"/>
</dbReference>
<dbReference type="EMBL" id="CP101527">
    <property type="protein sequence ID" value="UZW74845.1"/>
    <property type="molecule type" value="Genomic_DNA"/>
</dbReference>
<evidence type="ECO:0000313" key="3">
    <source>
        <dbReference type="EMBL" id="UZW74845.1"/>
    </source>
</evidence>
<evidence type="ECO:0000313" key="4">
    <source>
        <dbReference type="Proteomes" id="UP001164472"/>
    </source>
</evidence>
<organism evidence="3 4">
    <name type="scientific">Alkalimarinus sediminis</name>
    <dbReference type="NCBI Taxonomy" id="1632866"/>
    <lineage>
        <taxon>Bacteria</taxon>
        <taxon>Pseudomonadati</taxon>
        <taxon>Pseudomonadota</taxon>
        <taxon>Gammaproteobacteria</taxon>
        <taxon>Alteromonadales</taxon>
        <taxon>Alteromonadaceae</taxon>
        <taxon>Alkalimarinus</taxon>
    </lineage>
</organism>
<dbReference type="Proteomes" id="UP001164472">
    <property type="component" value="Chromosome"/>
</dbReference>
<evidence type="ECO:0000256" key="1">
    <source>
        <dbReference type="ARBA" id="ARBA00008791"/>
    </source>
</evidence>